<dbReference type="InterPro" id="IPR025868">
    <property type="entry name" value="Zn_ribbon_dom_put"/>
</dbReference>
<name>A0A380C8V2_9STAP</name>
<evidence type="ECO:0000256" key="1">
    <source>
        <dbReference type="SAM" id="MobiDB-lite"/>
    </source>
</evidence>
<proteinExistence type="predicted"/>
<gene>
    <name evidence="3" type="ORF">NCTC12413_00899</name>
</gene>
<sequence length="89" mass="10797">MMKKEKQCQSCGIPLDKNTPQGTEEDGSLSLKYCIHCYQNGQWTLDLSFDEMYDYNLKRFQESDMNKFQKMILSKMYTKKFMRKLDRWK</sequence>
<dbReference type="AlphaFoldDB" id="A0A380C8V2"/>
<dbReference type="Proteomes" id="UP000254956">
    <property type="component" value="Unassembled WGS sequence"/>
</dbReference>
<reference evidence="3 4" key="1">
    <citation type="submission" date="2018-06" db="EMBL/GenBank/DDBJ databases">
        <authorList>
            <consortium name="Pathogen Informatics"/>
            <person name="Doyle S."/>
        </authorList>
    </citation>
    <scope>NUCLEOTIDE SEQUENCE [LARGE SCALE GENOMIC DNA]</scope>
    <source>
        <strain evidence="3 4">NCTC12413</strain>
    </source>
</reference>
<dbReference type="Pfam" id="PF12674">
    <property type="entry name" value="Zn_ribbon_2"/>
    <property type="match status" value="1"/>
</dbReference>
<dbReference type="STRING" id="1212545.SARL_01746"/>
<dbReference type="RefSeq" id="WP_261353628.1">
    <property type="nucleotide sequence ID" value="NZ_CP082336.1"/>
</dbReference>
<organism evidence="3 4">
    <name type="scientific">Staphylococcus arlettae</name>
    <dbReference type="NCBI Taxonomy" id="29378"/>
    <lineage>
        <taxon>Bacteria</taxon>
        <taxon>Bacillati</taxon>
        <taxon>Bacillota</taxon>
        <taxon>Bacilli</taxon>
        <taxon>Bacillales</taxon>
        <taxon>Staphylococcaceae</taxon>
        <taxon>Staphylococcus</taxon>
    </lineage>
</organism>
<accession>A0A380C8V2</accession>
<feature type="region of interest" description="Disordered" evidence="1">
    <location>
        <begin position="1"/>
        <end position="25"/>
    </location>
</feature>
<evidence type="ECO:0000313" key="3">
    <source>
        <dbReference type="EMBL" id="SUJ15266.1"/>
    </source>
</evidence>
<feature type="domain" description="Putative zinc ribbon" evidence="2">
    <location>
        <begin position="8"/>
        <end position="89"/>
    </location>
</feature>
<evidence type="ECO:0000259" key="2">
    <source>
        <dbReference type="Pfam" id="PF12674"/>
    </source>
</evidence>
<protein>
    <submittedName>
        <fullName evidence="3">Zinc ribbon domain</fullName>
    </submittedName>
</protein>
<evidence type="ECO:0000313" key="4">
    <source>
        <dbReference type="Proteomes" id="UP000254956"/>
    </source>
</evidence>
<dbReference type="EMBL" id="UGZE01000001">
    <property type="protein sequence ID" value="SUJ15266.1"/>
    <property type="molecule type" value="Genomic_DNA"/>
</dbReference>